<dbReference type="PANTHER" id="PTHR42944:SF1">
    <property type="entry name" value="ADENINE DNA GLYCOSYLASE"/>
    <property type="match status" value="1"/>
</dbReference>
<keyword evidence="12 13" id="KW-0326">Glycosidase</keyword>
<feature type="domain" description="HhH-GPD" evidence="15">
    <location>
        <begin position="108"/>
        <end position="288"/>
    </location>
</feature>
<dbReference type="GO" id="GO:0051539">
    <property type="term" value="F:4 iron, 4 sulfur cluster binding"/>
    <property type="evidence" value="ECO:0007669"/>
    <property type="project" value="UniProtKB-UniRule"/>
</dbReference>
<dbReference type="InterPro" id="IPR044298">
    <property type="entry name" value="MIG/MutY"/>
</dbReference>
<organism evidence="16 17">
    <name type="scientific">Tilletia horrida</name>
    <dbReference type="NCBI Taxonomy" id="155126"/>
    <lineage>
        <taxon>Eukaryota</taxon>
        <taxon>Fungi</taxon>
        <taxon>Dikarya</taxon>
        <taxon>Basidiomycota</taxon>
        <taxon>Ustilaginomycotina</taxon>
        <taxon>Exobasidiomycetes</taxon>
        <taxon>Tilletiales</taxon>
        <taxon>Tilletiaceae</taxon>
        <taxon>Tilletia</taxon>
    </lineage>
</organism>
<keyword evidence="8" id="KW-0378">Hydrolase</keyword>
<feature type="compositionally biased region" description="Polar residues" evidence="14">
    <location>
        <begin position="384"/>
        <end position="395"/>
    </location>
</feature>
<comment type="similarity">
    <text evidence="2 13">Belongs to the Nth/MutY family.</text>
</comment>
<dbReference type="Gene3D" id="1.10.1670.10">
    <property type="entry name" value="Helix-hairpin-Helix base-excision DNA repair enzymes (C-terminal)"/>
    <property type="match status" value="1"/>
</dbReference>
<keyword evidence="6" id="KW-0479">Metal-binding</keyword>
<keyword evidence="7 13" id="KW-0227">DNA damage</keyword>
<evidence type="ECO:0000256" key="8">
    <source>
        <dbReference type="ARBA" id="ARBA00022801"/>
    </source>
</evidence>
<gene>
    <name evidence="16" type="ORF">OC846_005842</name>
</gene>
<dbReference type="EMBL" id="JAPDMZ010000252">
    <property type="protein sequence ID" value="KAK0544982.1"/>
    <property type="molecule type" value="Genomic_DNA"/>
</dbReference>
<dbReference type="Pfam" id="PF00730">
    <property type="entry name" value="HhH-GPD"/>
    <property type="match status" value="1"/>
</dbReference>
<evidence type="ECO:0000259" key="15">
    <source>
        <dbReference type="SMART" id="SM00478"/>
    </source>
</evidence>
<dbReference type="InterPro" id="IPR003651">
    <property type="entry name" value="Endonuclease3_FeS-loop_motif"/>
</dbReference>
<keyword evidence="17" id="KW-1185">Reference proteome</keyword>
<reference evidence="16" key="1">
    <citation type="journal article" date="2023" name="PhytoFront">
        <title>Draft Genome Resources of Seven Strains of Tilletia horrida, Causal Agent of Kernel Smut of Rice.</title>
        <authorList>
            <person name="Khanal S."/>
            <person name="Antony Babu S."/>
            <person name="Zhou X.G."/>
        </authorList>
    </citation>
    <scope>NUCLEOTIDE SEQUENCE</scope>
    <source>
        <strain evidence="16">TX6</strain>
    </source>
</reference>
<evidence type="ECO:0000256" key="1">
    <source>
        <dbReference type="ARBA" id="ARBA00000843"/>
    </source>
</evidence>
<dbReference type="CDD" id="cd03431">
    <property type="entry name" value="NUDIX_DNA_Glycosylase_C-MutY"/>
    <property type="match status" value="1"/>
</dbReference>
<dbReference type="InterPro" id="IPR029119">
    <property type="entry name" value="MutY_C"/>
</dbReference>
<evidence type="ECO:0000256" key="13">
    <source>
        <dbReference type="RuleBase" id="RU365096"/>
    </source>
</evidence>
<dbReference type="Proteomes" id="UP001176517">
    <property type="component" value="Unassembled WGS sequence"/>
</dbReference>
<dbReference type="GO" id="GO:0046872">
    <property type="term" value="F:metal ion binding"/>
    <property type="evidence" value="ECO:0007669"/>
    <property type="project" value="UniProtKB-UniRule"/>
</dbReference>
<comment type="function">
    <text evidence="13">Adenine glycosylase active on G-A mispairs.</text>
</comment>
<dbReference type="GO" id="GO:0034039">
    <property type="term" value="F:8-oxo-7,8-dihydroguanine DNA N-glycosylase activity"/>
    <property type="evidence" value="ECO:0007669"/>
    <property type="project" value="TreeGrafter"/>
</dbReference>
<comment type="caution">
    <text evidence="16">The sequence shown here is derived from an EMBL/GenBank/DDBJ whole genome shotgun (WGS) entry which is preliminary data.</text>
</comment>
<dbReference type="GO" id="GO:0032357">
    <property type="term" value="F:oxidized purine DNA binding"/>
    <property type="evidence" value="ECO:0007669"/>
    <property type="project" value="TreeGrafter"/>
</dbReference>
<dbReference type="Gene3D" id="3.90.79.10">
    <property type="entry name" value="Nucleoside Triphosphate Pyrophosphohydrolase"/>
    <property type="match status" value="1"/>
</dbReference>
<dbReference type="CDD" id="cd00056">
    <property type="entry name" value="ENDO3c"/>
    <property type="match status" value="1"/>
</dbReference>
<sequence length="622" mass="68301">MVAPTQKALPKGKGKGKGKAKATDATSFLSGKPLPLDPTKRRPAKHDERYHVPILLTDQTASESLLSWFESVRTSRDMAWRKDWVDPATMSLADQSRRGYEVLVSETMLQQTRIETVKSYYKNWMDKFASIQDLAEADPDEVMAAWRGLGYYSRATRLQQAAKTVHAKFGGVLPSDPVVLERELAGVGRYTAGAVSSIVFGLPNPLLDGNVGRVLSRQIGLHADVKNKAVTDVLWHVADLLVNAVSKARPQEAQAGDSTVKLDDVKARAGPSATPGQWNQALMELGSTICTPFPRCEECPIQKSCRAYAEGAALASHQSQKTDAASKRAAPQEVDEIPDIESLCQICEPMPTLDEAIEDAFSGDEDEEQPQTSKLKKAKKATTVSESKMKQSTLSFAPPPKTTAASAPKSKELEEAKATESKVIQAHVRQFPLKVAKKKIREEDAVVCIIEARQKRSSNGSNGNGTLTGKRKTRPAEPLRQQGSFFLIRRRPDKGLLAKMWEIPTYIFDDQDPDRDETDRVKAARKFSIATLKEIGLPDGSKVGKDTQSSLQASYIGLHTHVFSHLKMFMHVVHVTCDLSEVKGQVVAGDVTGKWVQARELEEDHSMGNGMHTCWAMLGEGS</sequence>
<evidence type="ECO:0000256" key="11">
    <source>
        <dbReference type="ARBA" id="ARBA00023204"/>
    </source>
</evidence>
<comment type="catalytic activity">
    <reaction evidence="1 13">
        <text>Hydrolyzes free adenine bases from 7,8-dihydro-8-oxoguanine:adenine mismatched double-stranded DNA, leaving an apurinic site.</text>
        <dbReference type="EC" id="3.2.2.31"/>
    </reaction>
</comment>
<dbReference type="SMART" id="SM00525">
    <property type="entry name" value="FES"/>
    <property type="match status" value="1"/>
</dbReference>
<dbReference type="AlphaFoldDB" id="A0AAN6GL01"/>
<dbReference type="Pfam" id="PF14815">
    <property type="entry name" value="NUDIX_4"/>
    <property type="match status" value="1"/>
</dbReference>
<dbReference type="GO" id="GO:0005634">
    <property type="term" value="C:nucleus"/>
    <property type="evidence" value="ECO:0007669"/>
    <property type="project" value="TreeGrafter"/>
</dbReference>
<keyword evidence="5" id="KW-0004">4Fe-4S</keyword>
<accession>A0AAN6GL01</accession>
<evidence type="ECO:0000256" key="4">
    <source>
        <dbReference type="ARBA" id="ARBA00022023"/>
    </source>
</evidence>
<evidence type="ECO:0000256" key="6">
    <source>
        <dbReference type="ARBA" id="ARBA00022723"/>
    </source>
</evidence>
<evidence type="ECO:0000313" key="16">
    <source>
        <dbReference type="EMBL" id="KAK0544982.1"/>
    </source>
</evidence>
<dbReference type="GO" id="GO:0006285">
    <property type="term" value="P:base-excision repair, AP site formation"/>
    <property type="evidence" value="ECO:0007669"/>
    <property type="project" value="UniProtKB-ARBA"/>
</dbReference>
<evidence type="ECO:0000256" key="7">
    <source>
        <dbReference type="ARBA" id="ARBA00022763"/>
    </source>
</evidence>
<keyword evidence="10" id="KW-0411">Iron-sulfur</keyword>
<evidence type="ECO:0000256" key="12">
    <source>
        <dbReference type="ARBA" id="ARBA00023295"/>
    </source>
</evidence>
<dbReference type="InterPro" id="IPR011257">
    <property type="entry name" value="DNA_glycosylase"/>
</dbReference>
<evidence type="ECO:0000256" key="10">
    <source>
        <dbReference type="ARBA" id="ARBA00023014"/>
    </source>
</evidence>
<feature type="region of interest" description="Disordered" evidence="14">
    <location>
        <begin position="1"/>
        <end position="44"/>
    </location>
</feature>
<dbReference type="EC" id="3.2.2.31" evidence="3 13"/>
<feature type="region of interest" description="Disordered" evidence="14">
    <location>
        <begin position="361"/>
        <end position="416"/>
    </location>
</feature>
<feature type="compositionally biased region" description="Basic residues" evidence="14">
    <location>
        <begin position="10"/>
        <end position="20"/>
    </location>
</feature>
<dbReference type="SUPFAM" id="SSF55811">
    <property type="entry name" value="Nudix"/>
    <property type="match status" value="1"/>
</dbReference>
<dbReference type="Gene3D" id="1.10.340.30">
    <property type="entry name" value="Hypothetical protein, domain 2"/>
    <property type="match status" value="1"/>
</dbReference>
<comment type="cofactor">
    <cofactor evidence="13">
        <name>[4Fe-4S] cluster</name>
        <dbReference type="ChEBI" id="CHEBI:49883"/>
    </cofactor>
    <text evidence="13">Binds 1 [4Fe-4S] cluster.</text>
</comment>
<dbReference type="InterPro" id="IPR003265">
    <property type="entry name" value="HhH-GPD_domain"/>
</dbReference>
<evidence type="ECO:0000256" key="2">
    <source>
        <dbReference type="ARBA" id="ARBA00008343"/>
    </source>
</evidence>
<dbReference type="GO" id="GO:0000701">
    <property type="term" value="F:purine-specific mismatch base pair DNA N-glycosylase activity"/>
    <property type="evidence" value="ECO:0007669"/>
    <property type="project" value="UniProtKB-EC"/>
</dbReference>
<name>A0AAN6GL01_9BASI</name>
<dbReference type="GO" id="GO:0006298">
    <property type="term" value="P:mismatch repair"/>
    <property type="evidence" value="ECO:0007669"/>
    <property type="project" value="TreeGrafter"/>
</dbReference>
<dbReference type="InterPro" id="IPR023170">
    <property type="entry name" value="HhH_base_excis_C"/>
</dbReference>
<keyword evidence="9 13" id="KW-0408">Iron</keyword>
<evidence type="ECO:0000256" key="5">
    <source>
        <dbReference type="ARBA" id="ARBA00022485"/>
    </source>
</evidence>
<feature type="region of interest" description="Disordered" evidence="14">
    <location>
        <begin position="456"/>
        <end position="481"/>
    </location>
</feature>
<protein>
    <recommendedName>
        <fullName evidence="4 13">Adenine DNA glycosylase</fullName>
        <ecNumber evidence="3 13">3.2.2.31</ecNumber>
    </recommendedName>
</protein>
<evidence type="ECO:0000256" key="9">
    <source>
        <dbReference type="ARBA" id="ARBA00023004"/>
    </source>
</evidence>
<dbReference type="PANTHER" id="PTHR42944">
    <property type="entry name" value="ADENINE DNA GLYCOSYLASE"/>
    <property type="match status" value="1"/>
</dbReference>
<proteinExistence type="inferred from homology"/>
<dbReference type="GO" id="GO:0035485">
    <property type="term" value="F:adenine/guanine mispair binding"/>
    <property type="evidence" value="ECO:0007669"/>
    <property type="project" value="TreeGrafter"/>
</dbReference>
<dbReference type="SMART" id="SM00478">
    <property type="entry name" value="ENDO3c"/>
    <property type="match status" value="1"/>
</dbReference>
<dbReference type="FunFam" id="1.10.340.30:FF:000002">
    <property type="entry name" value="Adenine DNA glycosylase"/>
    <property type="match status" value="1"/>
</dbReference>
<dbReference type="SUPFAM" id="SSF48150">
    <property type="entry name" value="DNA-glycosylase"/>
    <property type="match status" value="1"/>
</dbReference>
<evidence type="ECO:0000313" key="17">
    <source>
        <dbReference type="Proteomes" id="UP001176517"/>
    </source>
</evidence>
<keyword evidence="11" id="KW-0234">DNA repair</keyword>
<evidence type="ECO:0000256" key="14">
    <source>
        <dbReference type="SAM" id="MobiDB-lite"/>
    </source>
</evidence>
<evidence type="ECO:0000256" key="3">
    <source>
        <dbReference type="ARBA" id="ARBA00012045"/>
    </source>
</evidence>
<dbReference type="InterPro" id="IPR015797">
    <property type="entry name" value="NUDIX_hydrolase-like_dom_sf"/>
</dbReference>